<dbReference type="EMBL" id="JAGGJV010000005">
    <property type="protein sequence ID" value="MBP1859794.1"/>
    <property type="molecule type" value="Genomic_DNA"/>
</dbReference>
<evidence type="ECO:0000313" key="2">
    <source>
        <dbReference type="EMBL" id="MBP1859794.1"/>
    </source>
</evidence>
<gene>
    <name evidence="2" type="ORF">J2Z75_003311</name>
</gene>
<protein>
    <submittedName>
        <fullName evidence="2">Uncharacterized protein</fullName>
    </submittedName>
</protein>
<dbReference type="RefSeq" id="WP_209853800.1">
    <property type="nucleotide sequence ID" value="NZ_JAGGJV010000005.1"/>
</dbReference>
<sequence>MNAQSKIQADTARSTVPQHILDRFENEWQQMRASASSAPKPSQTDDDKR</sequence>
<proteinExistence type="predicted"/>
<keyword evidence="3" id="KW-1185">Reference proteome</keyword>
<feature type="compositionally biased region" description="Polar residues" evidence="1">
    <location>
        <begin position="30"/>
        <end position="42"/>
    </location>
</feature>
<accession>A0ABS4EPB9</accession>
<feature type="region of interest" description="Disordered" evidence="1">
    <location>
        <begin position="30"/>
        <end position="49"/>
    </location>
</feature>
<name>A0ABS4EPB9_9HYPH</name>
<comment type="caution">
    <text evidence="2">The sequence shown here is derived from an EMBL/GenBank/DDBJ whole genome shotgun (WGS) entry which is preliminary data.</text>
</comment>
<dbReference type="Proteomes" id="UP000823786">
    <property type="component" value="Unassembled WGS sequence"/>
</dbReference>
<reference evidence="2 3" key="1">
    <citation type="submission" date="2021-03" db="EMBL/GenBank/DDBJ databases">
        <title>Genomic Encyclopedia of Type Strains, Phase IV (KMG-IV): sequencing the most valuable type-strain genomes for metagenomic binning, comparative biology and taxonomic classification.</title>
        <authorList>
            <person name="Goeker M."/>
        </authorList>
    </citation>
    <scope>NUCLEOTIDE SEQUENCE [LARGE SCALE GENOMIC DNA]</scope>
    <source>
        <strain evidence="2 3">DSM 26427</strain>
    </source>
</reference>
<organism evidence="2 3">
    <name type="scientific">Rhizobium herbae</name>
    <dbReference type="NCBI Taxonomy" id="508661"/>
    <lineage>
        <taxon>Bacteria</taxon>
        <taxon>Pseudomonadati</taxon>
        <taxon>Pseudomonadota</taxon>
        <taxon>Alphaproteobacteria</taxon>
        <taxon>Hyphomicrobiales</taxon>
        <taxon>Rhizobiaceae</taxon>
        <taxon>Rhizobium/Agrobacterium group</taxon>
        <taxon>Rhizobium</taxon>
    </lineage>
</organism>
<evidence type="ECO:0000313" key="3">
    <source>
        <dbReference type="Proteomes" id="UP000823786"/>
    </source>
</evidence>
<evidence type="ECO:0000256" key="1">
    <source>
        <dbReference type="SAM" id="MobiDB-lite"/>
    </source>
</evidence>